<dbReference type="EMBL" id="JPMI01000197">
    <property type="protein sequence ID" value="KFA90647.1"/>
    <property type="molecule type" value="Genomic_DNA"/>
</dbReference>
<evidence type="ECO:0000256" key="1">
    <source>
        <dbReference type="SAM" id="SignalP"/>
    </source>
</evidence>
<dbReference type="AlphaFoldDB" id="A0A084SQB2"/>
<feature type="signal peptide" evidence="1">
    <location>
        <begin position="1"/>
        <end position="23"/>
    </location>
</feature>
<comment type="caution">
    <text evidence="2">The sequence shown here is derived from an EMBL/GenBank/DDBJ whole genome shotgun (WGS) entry which is preliminary data.</text>
</comment>
<organism evidence="2 3">
    <name type="scientific">Archangium violaceum Cb vi76</name>
    <dbReference type="NCBI Taxonomy" id="1406225"/>
    <lineage>
        <taxon>Bacteria</taxon>
        <taxon>Pseudomonadati</taxon>
        <taxon>Myxococcota</taxon>
        <taxon>Myxococcia</taxon>
        <taxon>Myxococcales</taxon>
        <taxon>Cystobacterineae</taxon>
        <taxon>Archangiaceae</taxon>
        <taxon>Archangium</taxon>
    </lineage>
</organism>
<dbReference type="Proteomes" id="UP000028547">
    <property type="component" value="Unassembled WGS sequence"/>
</dbReference>
<accession>A0A084SQB2</accession>
<gene>
    <name evidence="2" type="ORF">Q664_27045</name>
</gene>
<dbReference type="RefSeq" id="WP_043401540.1">
    <property type="nucleotide sequence ID" value="NZ_JPMI01000197.1"/>
</dbReference>
<evidence type="ECO:0000313" key="2">
    <source>
        <dbReference type="EMBL" id="KFA90647.1"/>
    </source>
</evidence>
<name>A0A084SQB2_9BACT</name>
<feature type="chain" id="PRO_5001781674" evidence="1">
    <location>
        <begin position="24"/>
        <end position="133"/>
    </location>
</feature>
<proteinExistence type="predicted"/>
<reference evidence="2 3" key="1">
    <citation type="submission" date="2014-07" db="EMBL/GenBank/DDBJ databases">
        <title>Draft Genome Sequence of Gephyronic Acid Producer, Cystobacter violaceus Strain Cb vi76.</title>
        <authorList>
            <person name="Stevens D.C."/>
            <person name="Young J."/>
            <person name="Carmichael R."/>
            <person name="Tan J."/>
            <person name="Taylor R.E."/>
        </authorList>
    </citation>
    <scope>NUCLEOTIDE SEQUENCE [LARGE SCALE GENOMIC DNA]</scope>
    <source>
        <strain evidence="2 3">Cb vi76</strain>
    </source>
</reference>
<sequence>MRKNSARLVGAAATALLGMTAWAGLKYTRTVSVTLGSNGSGSASGSLADARNSPDSVQYIGCETYVYGGSPEVLCWAQASNGVFGSCYSSNPAIVAALQSIKGDSELGFNWNSSSECTFVSVANHSYLAPKNP</sequence>
<protein>
    <submittedName>
        <fullName evidence="2">Uncharacterized protein</fullName>
    </submittedName>
</protein>
<keyword evidence="1" id="KW-0732">Signal</keyword>
<evidence type="ECO:0000313" key="3">
    <source>
        <dbReference type="Proteomes" id="UP000028547"/>
    </source>
</evidence>